<dbReference type="PROSITE" id="PS51257">
    <property type="entry name" value="PROKAR_LIPOPROTEIN"/>
    <property type="match status" value="1"/>
</dbReference>
<dbReference type="InterPro" id="IPR010895">
    <property type="entry name" value="CHRD"/>
</dbReference>
<organism evidence="2 3">
    <name type="scientific">Dyadobacter luteus</name>
    <dbReference type="NCBI Taxonomy" id="2259619"/>
    <lineage>
        <taxon>Bacteria</taxon>
        <taxon>Pseudomonadati</taxon>
        <taxon>Bacteroidota</taxon>
        <taxon>Cytophagia</taxon>
        <taxon>Cytophagales</taxon>
        <taxon>Spirosomataceae</taxon>
        <taxon>Dyadobacter</taxon>
    </lineage>
</organism>
<evidence type="ECO:0000313" key="2">
    <source>
        <dbReference type="EMBL" id="REA57095.1"/>
    </source>
</evidence>
<reference evidence="2 3" key="1">
    <citation type="submission" date="2018-07" db="EMBL/GenBank/DDBJ databases">
        <title>Dyadobacter roseus sp. nov., isolated from rose rhizosphere soil.</title>
        <authorList>
            <person name="Chen L."/>
        </authorList>
    </citation>
    <scope>NUCLEOTIDE SEQUENCE [LARGE SCALE GENOMIC DNA]</scope>
    <source>
        <strain evidence="2 3">RS19</strain>
    </source>
</reference>
<proteinExistence type="predicted"/>
<dbReference type="AlphaFoldDB" id="A0A3D8Y4G9"/>
<name>A0A3D8Y4G9_9BACT</name>
<gene>
    <name evidence="2" type="ORF">DSL64_24765</name>
</gene>
<dbReference type="EMBL" id="QNUL01000031">
    <property type="protein sequence ID" value="REA57095.1"/>
    <property type="molecule type" value="Genomic_DNA"/>
</dbReference>
<dbReference type="Proteomes" id="UP000256373">
    <property type="component" value="Unassembled WGS sequence"/>
</dbReference>
<comment type="caution">
    <text evidence="2">The sequence shown here is derived from an EMBL/GenBank/DDBJ whole genome shotgun (WGS) entry which is preliminary data.</text>
</comment>
<accession>A0A3D8Y4G9</accession>
<dbReference type="PROSITE" id="PS50933">
    <property type="entry name" value="CHRD"/>
    <property type="match status" value="1"/>
</dbReference>
<feature type="domain" description="CHRD" evidence="1">
    <location>
        <begin position="32"/>
        <end position="160"/>
    </location>
</feature>
<dbReference type="OrthoDB" id="571052at2"/>
<evidence type="ECO:0000313" key="3">
    <source>
        <dbReference type="Proteomes" id="UP000256373"/>
    </source>
</evidence>
<sequence length="160" mass="16976">MRKLALMGSFLAVVALGCKDDENTVTDPLPLADLKVTTTLSGANEVPSNTSTATGAVDGLLDQETRILSLNITYSDSAAADSTSADSLFRPTAWHIHKGAVDTTGAVVINLGSTFTTPFAFKDTLTEQQVADLKAGLYYVNIHTARFPDGEIRGQLKAEE</sequence>
<dbReference type="SMART" id="SM00754">
    <property type="entry name" value="CHRD"/>
    <property type="match status" value="1"/>
</dbReference>
<evidence type="ECO:0000259" key="1">
    <source>
        <dbReference type="PROSITE" id="PS50933"/>
    </source>
</evidence>
<keyword evidence="3" id="KW-1185">Reference proteome</keyword>
<dbReference type="Pfam" id="PF07452">
    <property type="entry name" value="CHRD"/>
    <property type="match status" value="1"/>
</dbReference>
<protein>
    <submittedName>
        <fullName evidence="2">CHRD domain-containing protein</fullName>
    </submittedName>
</protein>
<dbReference type="RefSeq" id="WP_115833709.1">
    <property type="nucleotide sequence ID" value="NZ_QNUL01000031.1"/>
</dbReference>